<dbReference type="GO" id="GO:0043866">
    <property type="term" value="F:adenylyl-sulfate reductase (thioredoxin) activity"/>
    <property type="evidence" value="ECO:0007669"/>
    <property type="project" value="UniProtKB-EC"/>
</dbReference>
<dbReference type="PIRSF" id="PIRSF000857">
    <property type="entry name" value="PAPS_reductase"/>
    <property type="match status" value="1"/>
</dbReference>
<feature type="binding site" evidence="4">
    <location>
        <position position="220"/>
    </location>
    <ligand>
        <name>[4Fe-4S] cluster</name>
        <dbReference type="ChEBI" id="CHEBI:49883"/>
    </ligand>
</feature>
<keyword evidence="4" id="KW-0963">Cytoplasm</keyword>
<evidence type="ECO:0000259" key="6">
    <source>
        <dbReference type="Pfam" id="PF01507"/>
    </source>
</evidence>
<keyword evidence="2 4" id="KW-0560">Oxidoreductase</keyword>
<evidence type="ECO:0000256" key="4">
    <source>
        <dbReference type="HAMAP-Rule" id="MF_00063"/>
    </source>
</evidence>
<comment type="similarity">
    <text evidence="1 4">Belongs to the PAPS reductase family. CysH subfamily.</text>
</comment>
<dbReference type="RefSeq" id="WP_138399328.1">
    <property type="nucleotide sequence ID" value="NZ_JBAFVI010000002.1"/>
</dbReference>
<dbReference type="GO" id="GO:0004604">
    <property type="term" value="F:phosphoadenylyl-sulfate reductase (thioredoxin) activity"/>
    <property type="evidence" value="ECO:0007669"/>
    <property type="project" value="UniProtKB-UniRule"/>
</dbReference>
<dbReference type="InterPro" id="IPR002500">
    <property type="entry name" value="PAPS_reduct_dom"/>
</dbReference>
<feature type="binding site" evidence="4">
    <location>
        <position position="223"/>
    </location>
    <ligand>
        <name>[4Fe-4S] cluster</name>
        <dbReference type="ChEBI" id="CHEBI:49883"/>
    </ligand>
</feature>
<dbReference type="InterPro" id="IPR004511">
    <property type="entry name" value="PAPS/APS_Rdtase"/>
</dbReference>
<dbReference type="SUPFAM" id="SSF52402">
    <property type="entry name" value="Adenine nucleotide alpha hydrolases-like"/>
    <property type="match status" value="1"/>
</dbReference>
<evidence type="ECO:0000256" key="3">
    <source>
        <dbReference type="ARBA" id="ARBA00024327"/>
    </source>
</evidence>
<dbReference type="PANTHER" id="PTHR46509:SF1">
    <property type="entry name" value="PHOSPHOADENOSINE PHOSPHOSULFATE REDUCTASE"/>
    <property type="match status" value="1"/>
</dbReference>
<sequence length="254" mass="27117">MIASPSASLPSTPFDQPSPGAPLGAGSGFDVATLDAKLRSAAPLEVIAAGLAAFPGRIAAVSSFGTESAVLLHMIAEVDRATPVLFLDTGHLFEETLAYRDTLIARLGLTQVLTFHPDPVALAARDPENGLWSDDPDACCGLRKVEPLARALGPYAAWINGRKRYQASTRADIPFVEEDGTRVKFNPLAALGREDLLAYMDAHALPRHPMEQFGFPSIGCMPCTSRVKPGEDPRAGRWRGKSKTECGIHISDGK</sequence>
<keyword evidence="4" id="KW-0411">Iron-sulfur</keyword>
<comment type="pathway">
    <text evidence="3 4">Sulfur metabolism; hydrogen sulfide biosynthesis; sulfite from sulfate.</text>
</comment>
<dbReference type="GeneID" id="95773779"/>
<gene>
    <name evidence="4" type="primary">cysH</name>
    <name evidence="7" type="ORF">FBQ73_09970</name>
</gene>
<comment type="function">
    <text evidence="4">Catalyzes the formation of sulfite from adenosine 5'-phosphosulfate (APS) using thioredoxin as an electron donor.</text>
</comment>
<keyword evidence="4" id="KW-0408">Iron</keyword>
<dbReference type="GO" id="GO:0046872">
    <property type="term" value="F:metal ion binding"/>
    <property type="evidence" value="ECO:0007669"/>
    <property type="project" value="UniProtKB-KW"/>
</dbReference>
<evidence type="ECO:0000313" key="8">
    <source>
        <dbReference type="Proteomes" id="UP000305131"/>
    </source>
</evidence>
<dbReference type="Pfam" id="PF01507">
    <property type="entry name" value="PAPS_reduct"/>
    <property type="match status" value="1"/>
</dbReference>
<name>A0A6C1KGN9_XANAU</name>
<reference evidence="7 8" key="1">
    <citation type="submission" date="2019-05" db="EMBL/GenBank/DDBJ databases">
        <authorList>
            <person name="Zhou X."/>
        </authorList>
    </citation>
    <scope>NUCLEOTIDE SEQUENCE [LARGE SCALE GENOMIC DNA]</scope>
    <source>
        <strain evidence="7 8">DSM 432</strain>
    </source>
</reference>
<dbReference type="PANTHER" id="PTHR46509">
    <property type="entry name" value="PHOSPHOADENOSINE PHOSPHOSULFATE REDUCTASE"/>
    <property type="match status" value="1"/>
</dbReference>
<dbReference type="EMBL" id="VAUP01000022">
    <property type="protein sequence ID" value="TLX42971.1"/>
    <property type="molecule type" value="Genomic_DNA"/>
</dbReference>
<dbReference type="AlphaFoldDB" id="A0A6C1KGN9"/>
<feature type="compositionally biased region" description="Polar residues" evidence="5">
    <location>
        <begin position="1"/>
        <end position="15"/>
    </location>
</feature>
<comment type="caution">
    <text evidence="7">The sequence shown here is derived from an EMBL/GenBank/DDBJ whole genome shotgun (WGS) entry which is preliminary data.</text>
</comment>
<evidence type="ECO:0000313" key="7">
    <source>
        <dbReference type="EMBL" id="TLX42971.1"/>
    </source>
</evidence>
<feature type="active site" description="Nucleophile; cysteine thiosulfonate intermediate" evidence="4">
    <location>
        <position position="246"/>
    </location>
</feature>
<dbReference type="CDD" id="cd23945">
    <property type="entry name" value="PAPS_reductase"/>
    <property type="match status" value="1"/>
</dbReference>
<dbReference type="EC" id="1.8.4.10" evidence="4"/>
<feature type="binding site" evidence="4">
    <location>
        <position position="139"/>
    </location>
    <ligand>
        <name>[4Fe-4S] cluster</name>
        <dbReference type="ChEBI" id="CHEBI:49883"/>
    </ligand>
</feature>
<proteinExistence type="inferred from homology"/>
<keyword evidence="4" id="KW-0479">Metal-binding</keyword>
<dbReference type="GO" id="GO:0005737">
    <property type="term" value="C:cytoplasm"/>
    <property type="evidence" value="ECO:0007669"/>
    <property type="project" value="UniProtKB-SubCell"/>
</dbReference>
<dbReference type="GO" id="GO:0070814">
    <property type="term" value="P:hydrogen sulfide biosynthetic process"/>
    <property type="evidence" value="ECO:0007669"/>
    <property type="project" value="UniProtKB-UniRule"/>
</dbReference>
<comment type="cofactor">
    <cofactor evidence="4">
        <name>[4Fe-4S] cluster</name>
        <dbReference type="ChEBI" id="CHEBI:49883"/>
    </cofactor>
    <text evidence="4">Binds 1 [4Fe-4S] cluster per subunit.</text>
</comment>
<comment type="subcellular location">
    <subcellularLocation>
        <location evidence="4">Cytoplasm</location>
    </subcellularLocation>
</comment>
<comment type="catalytic activity">
    <reaction evidence="4">
        <text>[thioredoxin]-disulfide + sulfite + AMP + 2 H(+) = adenosine 5'-phosphosulfate + [thioredoxin]-dithiol</text>
        <dbReference type="Rhea" id="RHEA:21976"/>
        <dbReference type="Rhea" id="RHEA-COMP:10698"/>
        <dbReference type="Rhea" id="RHEA-COMP:10700"/>
        <dbReference type="ChEBI" id="CHEBI:15378"/>
        <dbReference type="ChEBI" id="CHEBI:17359"/>
        <dbReference type="ChEBI" id="CHEBI:29950"/>
        <dbReference type="ChEBI" id="CHEBI:50058"/>
        <dbReference type="ChEBI" id="CHEBI:58243"/>
        <dbReference type="ChEBI" id="CHEBI:456215"/>
        <dbReference type="EC" id="1.8.4.10"/>
    </reaction>
</comment>
<dbReference type="GO" id="GO:0051539">
    <property type="term" value="F:4 iron, 4 sulfur cluster binding"/>
    <property type="evidence" value="ECO:0007669"/>
    <property type="project" value="UniProtKB-UniRule"/>
</dbReference>
<feature type="region of interest" description="Disordered" evidence="5">
    <location>
        <begin position="1"/>
        <end position="20"/>
    </location>
</feature>
<dbReference type="OrthoDB" id="9794018at2"/>
<protein>
    <recommendedName>
        <fullName evidence="4">Adenosine 5'-phosphosulfate reductase</fullName>
        <shortName evidence="4">APS reductase</shortName>
        <ecNumber evidence="4">1.8.4.10</ecNumber>
    </recommendedName>
    <alternativeName>
        <fullName evidence="4">5'-adenylylsulfate reductase</fullName>
    </alternativeName>
    <alternativeName>
        <fullName evidence="4">Thioredoxin-dependent 5'-adenylylsulfate reductase</fullName>
    </alternativeName>
</protein>
<feature type="domain" description="Phosphoadenosine phosphosulphate reductase" evidence="6">
    <location>
        <begin position="58"/>
        <end position="225"/>
    </location>
</feature>
<dbReference type="Gene3D" id="3.40.50.620">
    <property type="entry name" value="HUPs"/>
    <property type="match status" value="1"/>
</dbReference>
<evidence type="ECO:0000256" key="1">
    <source>
        <dbReference type="ARBA" id="ARBA00009732"/>
    </source>
</evidence>
<accession>A0A6C1KGN9</accession>
<dbReference type="GO" id="GO:0019379">
    <property type="term" value="P:sulfate assimilation, phosphoadenylyl sulfate reduction by phosphoadenylyl-sulfate reductase (thioredoxin)"/>
    <property type="evidence" value="ECO:0007669"/>
    <property type="project" value="UniProtKB-UniRule"/>
</dbReference>
<dbReference type="InterPro" id="IPR014729">
    <property type="entry name" value="Rossmann-like_a/b/a_fold"/>
</dbReference>
<dbReference type="NCBIfam" id="NF002537">
    <property type="entry name" value="PRK02090.1"/>
    <property type="match status" value="1"/>
</dbReference>
<organism evidence="7 8">
    <name type="scientific">Xanthobacter autotrophicus</name>
    <dbReference type="NCBI Taxonomy" id="280"/>
    <lineage>
        <taxon>Bacteria</taxon>
        <taxon>Pseudomonadati</taxon>
        <taxon>Pseudomonadota</taxon>
        <taxon>Alphaproteobacteria</taxon>
        <taxon>Hyphomicrobiales</taxon>
        <taxon>Xanthobacteraceae</taxon>
        <taxon>Xanthobacter</taxon>
    </lineage>
</organism>
<dbReference type="Proteomes" id="UP000305131">
    <property type="component" value="Unassembled WGS sequence"/>
</dbReference>
<feature type="binding site" evidence="4">
    <location>
        <position position="140"/>
    </location>
    <ligand>
        <name>[4Fe-4S] cluster</name>
        <dbReference type="ChEBI" id="CHEBI:49883"/>
    </ligand>
</feature>
<evidence type="ECO:0000256" key="5">
    <source>
        <dbReference type="SAM" id="MobiDB-lite"/>
    </source>
</evidence>
<dbReference type="HAMAP" id="MF_00063">
    <property type="entry name" value="CysH"/>
    <property type="match status" value="1"/>
</dbReference>
<evidence type="ECO:0000256" key="2">
    <source>
        <dbReference type="ARBA" id="ARBA00023002"/>
    </source>
</evidence>
<dbReference type="NCBIfam" id="TIGR00434">
    <property type="entry name" value="cysH"/>
    <property type="match status" value="1"/>
</dbReference>